<accession>A0A117M6G2</accession>
<dbReference type="PANTHER" id="PTHR13847:SF287">
    <property type="entry name" value="FAD-DEPENDENT OXIDOREDUCTASE DOMAIN-CONTAINING PROTEIN 1"/>
    <property type="match status" value="1"/>
</dbReference>
<dbReference type="GO" id="GO:0005737">
    <property type="term" value="C:cytoplasm"/>
    <property type="evidence" value="ECO:0007669"/>
    <property type="project" value="TreeGrafter"/>
</dbReference>
<dbReference type="Pfam" id="PF01266">
    <property type="entry name" value="DAO"/>
    <property type="match status" value="1"/>
</dbReference>
<evidence type="ECO:0000313" key="4">
    <source>
        <dbReference type="Proteomes" id="UP000053467"/>
    </source>
</evidence>
<dbReference type="Gene3D" id="3.50.50.60">
    <property type="entry name" value="FAD/NAD(P)-binding domain"/>
    <property type="match status" value="1"/>
</dbReference>
<feature type="domain" description="FAD dependent oxidoreductase" evidence="2">
    <location>
        <begin position="3"/>
        <end position="376"/>
    </location>
</feature>
<name>A0A117M6G2_UNCT6</name>
<dbReference type="Proteomes" id="UP000053467">
    <property type="component" value="Unassembled WGS sequence"/>
</dbReference>
<evidence type="ECO:0000259" key="2">
    <source>
        <dbReference type="Pfam" id="PF01266"/>
    </source>
</evidence>
<dbReference type="Gene3D" id="3.30.9.10">
    <property type="entry name" value="D-Amino Acid Oxidase, subunit A, domain 2"/>
    <property type="match status" value="1"/>
</dbReference>
<comment type="caution">
    <text evidence="3">The sequence shown here is derived from an EMBL/GenBank/DDBJ whole genome shotgun (WGS) entry which is preliminary data.</text>
</comment>
<evidence type="ECO:0000256" key="1">
    <source>
        <dbReference type="ARBA" id="ARBA00023002"/>
    </source>
</evidence>
<dbReference type="SUPFAM" id="SSF51905">
    <property type="entry name" value="FAD/NAD(P)-binding domain"/>
    <property type="match status" value="1"/>
</dbReference>
<dbReference type="PANTHER" id="PTHR13847">
    <property type="entry name" value="SARCOSINE DEHYDROGENASE-RELATED"/>
    <property type="match status" value="1"/>
</dbReference>
<dbReference type="AlphaFoldDB" id="A0A117M6G2"/>
<keyword evidence="1" id="KW-0560">Oxidoreductase</keyword>
<dbReference type="InterPro" id="IPR006076">
    <property type="entry name" value="FAD-dep_OxRdtase"/>
</dbReference>
<organism evidence="3 4">
    <name type="scientific">candidate division TA06 bacterium 34_109</name>
    <dbReference type="NCBI Taxonomy" id="1635277"/>
    <lineage>
        <taxon>Bacteria</taxon>
        <taxon>Bacteria division TA06</taxon>
    </lineage>
</organism>
<evidence type="ECO:0000313" key="3">
    <source>
        <dbReference type="EMBL" id="KUK86947.1"/>
    </source>
</evidence>
<proteinExistence type="predicted"/>
<dbReference type="InterPro" id="IPR036188">
    <property type="entry name" value="FAD/NAD-bd_sf"/>
</dbReference>
<dbReference type="EMBL" id="LGGX01000010">
    <property type="protein sequence ID" value="KUK86947.1"/>
    <property type="molecule type" value="Genomic_DNA"/>
</dbReference>
<reference evidence="4" key="1">
    <citation type="journal article" date="2015" name="MBio">
        <title>Genome-Resolved Metagenomic Analysis Reveals Roles for Candidate Phyla and Other Microbial Community Members in Biogeochemical Transformations in Oil Reservoirs.</title>
        <authorList>
            <person name="Hu P."/>
            <person name="Tom L."/>
            <person name="Singh A."/>
            <person name="Thomas B.C."/>
            <person name="Baker B.J."/>
            <person name="Piceno Y.M."/>
            <person name="Andersen G.L."/>
            <person name="Banfield J.F."/>
        </authorList>
    </citation>
    <scope>NUCLEOTIDE SEQUENCE [LARGE SCALE GENOMIC DNA]</scope>
</reference>
<sequence>MDKIIIIGGGIIGGSILYHLYREGYQGKVVVLEKKSQLSQESTSLSAGAFRNIWSTKVNLKLTNYSINAYKNFHEELGTNIGFEQIGYLFTYYEEEFKGIKDFKHFWDENGVRTELIKPEEIKNFVPGYIPTIDHIDQEVNEVLNMKPIAGGLFGPDCGVFNPTTASNRYFEYTKEKYPQKVEIKLNSEVKKIIFNNDETLGVELVDGTIIEGDLVILSAGAFSGDLLKKSVENEDYHIPVVPWKRMLFTVKMPNIEGFEKIPMTIIDNGVYFHPEKGNLIVGRADPKQPFGYDYTPDPKYYEEEMNYYMAARIPGMEYCRIISPQSMWGGLYEHNTKDKNGIIGFHSNLKNLFLATGFSGHGVMEAPGVGISVAEKILKGEYITIKDVEDLKFERFKNNQLIKETIVI</sequence>
<gene>
    <name evidence="3" type="ORF">XE03_1165</name>
</gene>
<protein>
    <submittedName>
        <fullName evidence="3">FAD dependent oxidoreductase</fullName>
    </submittedName>
</protein>
<dbReference type="GO" id="GO:0016491">
    <property type="term" value="F:oxidoreductase activity"/>
    <property type="evidence" value="ECO:0007669"/>
    <property type="project" value="UniProtKB-KW"/>
</dbReference>